<gene>
    <name evidence="1" type="ORF">QTP81_06225</name>
</gene>
<dbReference type="Proteomes" id="UP001234343">
    <property type="component" value="Unassembled WGS sequence"/>
</dbReference>
<dbReference type="EC" id="1.-.-.-" evidence="1"/>
<keyword evidence="2" id="KW-1185">Reference proteome</keyword>
<dbReference type="GO" id="GO:0016491">
    <property type="term" value="F:oxidoreductase activity"/>
    <property type="evidence" value="ECO:0007669"/>
    <property type="project" value="UniProtKB-KW"/>
</dbReference>
<dbReference type="InterPro" id="IPR006311">
    <property type="entry name" value="TAT_signal"/>
</dbReference>
<name>A0ABT7SVG3_9ALTE</name>
<dbReference type="RefSeq" id="WP_289364433.1">
    <property type="nucleotide sequence ID" value="NZ_JAUCBP010000006.1"/>
</dbReference>
<organism evidence="1 2">
    <name type="scientific">Alteromonas arenosi</name>
    <dbReference type="NCBI Taxonomy" id="3055817"/>
    <lineage>
        <taxon>Bacteria</taxon>
        <taxon>Pseudomonadati</taxon>
        <taxon>Pseudomonadota</taxon>
        <taxon>Gammaproteobacteria</taxon>
        <taxon>Alteromonadales</taxon>
        <taxon>Alteromonadaceae</taxon>
        <taxon>Alteromonas/Salinimonas group</taxon>
        <taxon>Alteromonas</taxon>
    </lineage>
</organism>
<accession>A0ABT7SVG3</accession>
<proteinExistence type="predicted"/>
<dbReference type="InterPro" id="IPR027056">
    <property type="entry name" value="Gluconate_2DH_su3"/>
</dbReference>
<evidence type="ECO:0000313" key="2">
    <source>
        <dbReference type="Proteomes" id="UP001234343"/>
    </source>
</evidence>
<reference evidence="1 2" key="1">
    <citation type="submission" date="2023-06" db="EMBL/GenBank/DDBJ databases">
        <title>Alteromonas sp. ASW11-36 isolated from intertidal sand.</title>
        <authorList>
            <person name="Li Y."/>
        </authorList>
    </citation>
    <scope>NUCLEOTIDE SEQUENCE [LARGE SCALE GENOMIC DNA]</scope>
    <source>
        <strain evidence="1 2">ASW11-36</strain>
    </source>
</reference>
<dbReference type="EMBL" id="JAUCBP010000006">
    <property type="protein sequence ID" value="MDM7860186.1"/>
    <property type="molecule type" value="Genomic_DNA"/>
</dbReference>
<protein>
    <submittedName>
        <fullName evidence="1">Gluconate 2-dehydrogenase subunit 3 family protein</fullName>
        <ecNumber evidence="1">1.-.-.-</ecNumber>
    </submittedName>
</protein>
<keyword evidence="1" id="KW-0560">Oxidoreductase</keyword>
<sequence>MSASNNNTPQQLNERRWFIKRLGQVIGATGAAALATTAGVSSALAYTPRPDSAAKDGAVLTKEQLITLRDVCATVLPKTDTPSAADVDCHGFIDHQLSQCHSVDEQQLVVDILEAIEAQSEQVHNKPFSALTHAQQTQLLVDLEALNGFVASQKVQFKFLKQLLIFGYFTSEIGATQALVYQAVPGGYKGSIPATPSTRSWGSLNYY</sequence>
<dbReference type="Pfam" id="PF13618">
    <property type="entry name" value="Gluconate_2-dh3"/>
    <property type="match status" value="1"/>
</dbReference>
<dbReference type="PROSITE" id="PS51318">
    <property type="entry name" value="TAT"/>
    <property type="match status" value="1"/>
</dbReference>
<comment type="caution">
    <text evidence="1">The sequence shown here is derived from an EMBL/GenBank/DDBJ whole genome shotgun (WGS) entry which is preliminary data.</text>
</comment>
<evidence type="ECO:0000313" key="1">
    <source>
        <dbReference type="EMBL" id="MDM7860186.1"/>
    </source>
</evidence>